<keyword evidence="1" id="KW-0732">Signal</keyword>
<keyword evidence="3" id="KW-1185">Reference proteome</keyword>
<dbReference type="RefSeq" id="WP_316869847.1">
    <property type="nucleotide sequence ID" value="NZ_CATWAF010000003.1"/>
</dbReference>
<organism evidence="2 3">
    <name type="scientific">Ralstonia wenshanensis</name>
    <dbReference type="NCBI Taxonomy" id="2842456"/>
    <lineage>
        <taxon>Bacteria</taxon>
        <taxon>Pseudomonadati</taxon>
        <taxon>Pseudomonadota</taxon>
        <taxon>Betaproteobacteria</taxon>
        <taxon>Burkholderiales</taxon>
        <taxon>Burkholderiaceae</taxon>
        <taxon>Ralstonia</taxon>
    </lineage>
</organism>
<evidence type="ECO:0000313" key="2">
    <source>
        <dbReference type="EMBL" id="CAJ0696110.1"/>
    </source>
</evidence>
<reference evidence="2 3" key="1">
    <citation type="submission" date="2023-07" db="EMBL/GenBank/DDBJ databases">
        <authorList>
            <person name="Peeters C."/>
        </authorList>
    </citation>
    <scope>NUCLEOTIDE SEQUENCE [LARGE SCALE GENOMIC DNA]</scope>
    <source>
        <strain evidence="2 3">LMG 18091</strain>
    </source>
</reference>
<comment type="caution">
    <text evidence="2">The sequence shown here is derived from an EMBL/GenBank/DDBJ whole genome shotgun (WGS) entry which is preliminary data.</text>
</comment>
<feature type="signal peptide" evidence="1">
    <location>
        <begin position="1"/>
        <end position="18"/>
    </location>
</feature>
<evidence type="ECO:0008006" key="4">
    <source>
        <dbReference type="Google" id="ProtNLM"/>
    </source>
</evidence>
<protein>
    <recommendedName>
        <fullName evidence="4">DUF4124 domain-containing protein</fullName>
    </recommendedName>
</protein>
<evidence type="ECO:0000256" key="1">
    <source>
        <dbReference type="SAM" id="SignalP"/>
    </source>
</evidence>
<dbReference type="AlphaFoldDB" id="A0AAD2B4D5"/>
<accession>A0AAD2B4D5</accession>
<feature type="chain" id="PRO_5042110251" description="DUF4124 domain-containing protein" evidence="1">
    <location>
        <begin position="19"/>
        <end position="113"/>
    </location>
</feature>
<dbReference type="Proteomes" id="UP001189915">
    <property type="component" value="Unassembled WGS sequence"/>
</dbReference>
<gene>
    <name evidence="2" type="ORF">LMG18091_02226</name>
</gene>
<proteinExistence type="predicted"/>
<dbReference type="EMBL" id="CATWAF010000003">
    <property type="protein sequence ID" value="CAJ0696110.1"/>
    <property type="molecule type" value="Genomic_DNA"/>
</dbReference>
<name>A0AAD2B4D5_9RALS</name>
<evidence type="ECO:0000313" key="3">
    <source>
        <dbReference type="Proteomes" id="UP001189915"/>
    </source>
</evidence>
<sequence length="113" mass="12378">MRSLLIIAVCLTASPSFATVAWKCTYNGETFYVSKPCEDAIKWGTTPPFKERPDPPECATLKRQKDALRAELEDAVSPPGKVPDEEVARLDRSVADLGTEQHLHGCKDAPPVP</sequence>